<dbReference type="EC" id="3.1.3.57" evidence="15"/>
<evidence type="ECO:0000256" key="12">
    <source>
        <dbReference type="ARBA" id="ARBA00044478"/>
    </source>
</evidence>
<organism evidence="20 21">
    <name type="scientific">Magallana gigas</name>
    <name type="common">Pacific oyster</name>
    <name type="synonym">Crassostrea gigas</name>
    <dbReference type="NCBI Taxonomy" id="29159"/>
    <lineage>
        <taxon>Eukaryota</taxon>
        <taxon>Metazoa</taxon>
        <taxon>Spiralia</taxon>
        <taxon>Lophotrochozoa</taxon>
        <taxon>Mollusca</taxon>
        <taxon>Bivalvia</taxon>
        <taxon>Autobranchia</taxon>
        <taxon>Pteriomorphia</taxon>
        <taxon>Ostreida</taxon>
        <taxon>Ostreoidea</taxon>
        <taxon>Ostreidae</taxon>
        <taxon>Magallana</taxon>
    </lineage>
</organism>
<dbReference type="Proteomes" id="UP000005408">
    <property type="component" value="Unassembled WGS sequence"/>
</dbReference>
<dbReference type="EC" id="3.1.3.7" evidence="3"/>
<sequence length="407" mass="44309">MASNPSLVMRILSASVAVSNRASNIIRNVLTKGDLGIVEKGKNDLQTEADRSAQRCIVASLHKQFPNVAIFGEEDEMTQRTLSFVNKPQYGTLSSSVPHWTPPKILELYDKNQNLQLDPQETIPKDFIELNFDEEVLKHTCPEYLKDTKDEDVVIWVDPLDGTAEFTQGFLDHVTVLIGISVKGNAVAGVVHQPWFNFEKPGLPLGRCIWGVIGLGAFGFERETPPPNKVIVTTSRSHSDRMVTEAVEACNPDEVVRVGGAGHKVLLLIEGKVHAYVFASKGCKKWDTCAPEAILHAVGGTLTDFHGIRMNYSADVQRKNTGGVLATVADHGKFLGCIPEHIRDAMDKSSPAPELDFKGVVVCGGADLEKAKQNNGQVSAGKSPSPEENAESKSSSDKVPNDFNTKL</sequence>
<comment type="catalytic activity">
    <reaction evidence="13">
        <text>adenosine 3',5'-bisphosphate + H2O = AMP + phosphate</text>
        <dbReference type="Rhea" id="RHEA:10040"/>
        <dbReference type="ChEBI" id="CHEBI:15377"/>
        <dbReference type="ChEBI" id="CHEBI:43474"/>
        <dbReference type="ChEBI" id="CHEBI:58343"/>
        <dbReference type="ChEBI" id="CHEBI:456215"/>
        <dbReference type="EC" id="3.1.3.7"/>
    </reaction>
    <physiologicalReaction direction="left-to-right" evidence="13">
        <dbReference type="Rhea" id="RHEA:10041"/>
    </physiologicalReaction>
</comment>
<keyword evidence="5 18" id="KW-0479">Metal-binding</keyword>
<dbReference type="AlphaFoldDB" id="A0A8W8HZ68"/>
<dbReference type="CDD" id="cd01640">
    <property type="entry name" value="IPPase"/>
    <property type="match status" value="1"/>
</dbReference>
<dbReference type="GO" id="GO:0004441">
    <property type="term" value="F:inositol-1,4-bisphosphate 1-phosphatase activity"/>
    <property type="evidence" value="ECO:0007669"/>
    <property type="project" value="UniProtKB-EC"/>
</dbReference>
<dbReference type="InterPro" id="IPR020550">
    <property type="entry name" value="Inositol_monophosphatase_CS"/>
</dbReference>
<dbReference type="Gene3D" id="3.30.540.10">
    <property type="entry name" value="Fructose-1,6-Bisphosphatase, subunit A, domain 1"/>
    <property type="match status" value="1"/>
</dbReference>
<dbReference type="PROSITE" id="PS00629">
    <property type="entry name" value="IMP_1"/>
    <property type="match status" value="1"/>
</dbReference>
<comment type="catalytic activity">
    <reaction evidence="10">
        <text>1D-myo-inositol 1,3,4-trisphosphate + H2O = 1D-myo-inositol 3,4-bisphosphate + phosphate</text>
        <dbReference type="Rhea" id="RHEA:70319"/>
        <dbReference type="ChEBI" id="CHEBI:15377"/>
        <dbReference type="ChEBI" id="CHEBI:43474"/>
        <dbReference type="ChEBI" id="CHEBI:58414"/>
        <dbReference type="ChEBI" id="CHEBI:83241"/>
    </reaction>
    <physiologicalReaction direction="left-to-right" evidence="10">
        <dbReference type="Rhea" id="RHEA:70320"/>
    </physiologicalReaction>
</comment>
<dbReference type="InterPro" id="IPR020583">
    <property type="entry name" value="Inositol_monoP_metal-BS"/>
</dbReference>
<feature type="binding site" evidence="18">
    <location>
        <position position="160"/>
    </location>
    <ligand>
        <name>Mg(2+)</name>
        <dbReference type="ChEBI" id="CHEBI:18420"/>
        <label>1</label>
        <note>catalytic</note>
    </ligand>
</feature>
<evidence type="ECO:0000256" key="7">
    <source>
        <dbReference type="ARBA" id="ARBA00022842"/>
    </source>
</evidence>
<dbReference type="OrthoDB" id="411145at2759"/>
<evidence type="ECO:0000256" key="10">
    <source>
        <dbReference type="ARBA" id="ARBA00044465"/>
    </source>
</evidence>
<dbReference type="SUPFAM" id="SSF56655">
    <property type="entry name" value="Carbohydrate phosphatase"/>
    <property type="match status" value="1"/>
</dbReference>
<comment type="catalytic activity">
    <reaction evidence="12">
        <text>1D-myo-inositol 1,4-bisphosphate + H2O = 1D-myo-inositol 4-phosphate + phosphate</text>
        <dbReference type="Rhea" id="RHEA:15553"/>
        <dbReference type="ChEBI" id="CHEBI:15377"/>
        <dbReference type="ChEBI" id="CHEBI:43474"/>
        <dbReference type="ChEBI" id="CHEBI:58282"/>
        <dbReference type="ChEBI" id="CHEBI:58469"/>
        <dbReference type="EC" id="3.1.3.57"/>
    </reaction>
    <physiologicalReaction direction="left-to-right" evidence="12">
        <dbReference type="Rhea" id="RHEA:15554"/>
    </physiologicalReaction>
</comment>
<feature type="binding site" evidence="18">
    <location>
        <position position="287"/>
    </location>
    <ligand>
        <name>Mg(2+)</name>
        <dbReference type="ChEBI" id="CHEBI:18420"/>
        <label>1</label>
        <note>catalytic</note>
    </ligand>
</feature>
<feature type="compositionally biased region" description="Basic and acidic residues" evidence="19">
    <location>
        <begin position="390"/>
        <end position="400"/>
    </location>
</feature>
<evidence type="ECO:0000256" key="8">
    <source>
        <dbReference type="ARBA" id="ARBA00040342"/>
    </source>
</evidence>
<keyword evidence="6" id="KW-0378">Hydrolase</keyword>
<proteinExistence type="inferred from homology"/>
<dbReference type="GO" id="GO:0008441">
    <property type="term" value="F:3'(2'),5'-bisphosphate nucleotidase activity"/>
    <property type="evidence" value="ECO:0007669"/>
    <property type="project" value="UniProtKB-EC"/>
</dbReference>
<evidence type="ECO:0000256" key="18">
    <source>
        <dbReference type="PIRSR" id="PIRSR600760-2"/>
    </source>
</evidence>
<evidence type="ECO:0000256" key="1">
    <source>
        <dbReference type="ARBA" id="ARBA00001946"/>
    </source>
</evidence>
<evidence type="ECO:0000256" key="17">
    <source>
        <dbReference type="ARBA" id="ARBA00044554"/>
    </source>
</evidence>
<evidence type="ECO:0000256" key="5">
    <source>
        <dbReference type="ARBA" id="ARBA00022723"/>
    </source>
</evidence>
<keyword evidence="7 18" id="KW-0460">Magnesium</keyword>
<dbReference type="InterPro" id="IPR000760">
    <property type="entry name" value="Inositol_monophosphatase-like"/>
</dbReference>
<dbReference type="InterPro" id="IPR050725">
    <property type="entry name" value="CysQ/Inositol_MonoPase"/>
</dbReference>
<dbReference type="GO" id="GO:0046854">
    <property type="term" value="P:phosphatidylinositol phosphate biosynthetic process"/>
    <property type="evidence" value="ECO:0007669"/>
    <property type="project" value="InterPro"/>
</dbReference>
<feature type="binding site" evidence="18">
    <location>
        <position position="73"/>
    </location>
    <ligand>
        <name>Mg(2+)</name>
        <dbReference type="ChEBI" id="CHEBI:18420"/>
        <label>1</label>
        <note>catalytic</note>
    </ligand>
</feature>
<keyword evidence="21" id="KW-1185">Reference proteome</keyword>
<dbReference type="OMA" id="QTEADRC"/>
<dbReference type="FunFam" id="3.40.190.80:FF:000006">
    <property type="entry name" value="Bisphosphate nucleotidase 1"/>
    <property type="match status" value="1"/>
</dbReference>
<comment type="catalytic activity">
    <reaction evidence="11">
        <text>adenosine 2',5'-bisphosphate + H2O = AMP + phosphate</text>
        <dbReference type="Rhea" id="RHEA:77643"/>
        <dbReference type="ChEBI" id="CHEBI:15377"/>
        <dbReference type="ChEBI" id="CHEBI:43474"/>
        <dbReference type="ChEBI" id="CHEBI:194156"/>
        <dbReference type="ChEBI" id="CHEBI:456215"/>
        <dbReference type="EC" id="3.1.3.7"/>
    </reaction>
    <physiologicalReaction direction="left-to-right" evidence="11">
        <dbReference type="Rhea" id="RHEA:77644"/>
    </physiologicalReaction>
</comment>
<comment type="cofactor">
    <cofactor evidence="1 18">
        <name>Mg(2+)</name>
        <dbReference type="ChEBI" id="CHEBI:18420"/>
    </cofactor>
</comment>
<evidence type="ECO:0000256" key="2">
    <source>
        <dbReference type="ARBA" id="ARBA00009759"/>
    </source>
</evidence>
<evidence type="ECO:0000256" key="6">
    <source>
        <dbReference type="ARBA" id="ARBA00022801"/>
    </source>
</evidence>
<accession>A0A8W8HZ68</accession>
<feature type="binding site" evidence="18">
    <location>
        <position position="158"/>
    </location>
    <ligand>
        <name>Mg(2+)</name>
        <dbReference type="ChEBI" id="CHEBI:18420"/>
        <label>1</label>
        <note>catalytic</note>
    </ligand>
</feature>
<evidence type="ECO:0000256" key="3">
    <source>
        <dbReference type="ARBA" id="ARBA00012633"/>
    </source>
</evidence>
<protein>
    <recommendedName>
        <fullName evidence="8">3'(2'),5'-bisphosphate nucleotidase 1</fullName>
        <ecNumber evidence="15">3.1.3.57</ecNumber>
        <ecNumber evidence="3">3.1.3.7</ecNumber>
    </recommendedName>
    <alternativeName>
        <fullName evidence="16">3'-phosphoadenosine 5'-phosphate phosphatase</fullName>
    </alternativeName>
    <alternativeName>
        <fullName evidence="9">Bisphosphate 3'-nucleotidase 1</fullName>
    </alternativeName>
    <alternativeName>
        <fullName evidence="17">Inositol-polyphosphate 1-phosphatase</fullName>
    </alternativeName>
</protein>
<evidence type="ECO:0000256" key="14">
    <source>
        <dbReference type="ARBA" id="ARBA00044484"/>
    </source>
</evidence>
<evidence type="ECO:0000256" key="11">
    <source>
        <dbReference type="ARBA" id="ARBA00044466"/>
    </source>
</evidence>
<comment type="similarity">
    <text evidence="2">Belongs to the inositol monophosphatase superfamily.</text>
</comment>
<dbReference type="Pfam" id="PF00459">
    <property type="entry name" value="Inositol_P"/>
    <property type="match status" value="2"/>
</dbReference>
<dbReference type="GO" id="GO:0046872">
    <property type="term" value="F:metal ion binding"/>
    <property type="evidence" value="ECO:0007669"/>
    <property type="project" value="UniProtKB-KW"/>
</dbReference>
<dbReference type="PANTHER" id="PTHR43028:SF5">
    <property type="entry name" value="3'(2'),5'-BISPHOSPHATE NUCLEOTIDASE 1"/>
    <property type="match status" value="1"/>
</dbReference>
<evidence type="ECO:0000313" key="20">
    <source>
        <dbReference type="EnsemblMetazoa" id="G11763.1:cds"/>
    </source>
</evidence>
<evidence type="ECO:0000256" key="4">
    <source>
        <dbReference type="ARBA" id="ARBA00022671"/>
    </source>
</evidence>
<name>A0A8W8HZ68_MAGGI</name>
<dbReference type="PROSITE" id="PS00630">
    <property type="entry name" value="IMP_2"/>
    <property type="match status" value="1"/>
</dbReference>
<keyword evidence="4" id="KW-0452">Lithium</keyword>
<evidence type="ECO:0000256" key="15">
    <source>
        <dbReference type="ARBA" id="ARBA00044519"/>
    </source>
</evidence>
<evidence type="ECO:0000256" key="13">
    <source>
        <dbReference type="ARBA" id="ARBA00044479"/>
    </source>
</evidence>
<feature type="binding site" evidence="18">
    <location>
        <position position="161"/>
    </location>
    <ligand>
        <name>Mg(2+)</name>
        <dbReference type="ChEBI" id="CHEBI:18420"/>
        <label>1</label>
        <note>catalytic</note>
    </ligand>
</feature>
<evidence type="ECO:0000256" key="16">
    <source>
        <dbReference type="ARBA" id="ARBA00044544"/>
    </source>
</evidence>
<dbReference type="PANTHER" id="PTHR43028">
    <property type="entry name" value="3'(2'),5'-BISPHOSPHATE NUCLEOTIDASE 1"/>
    <property type="match status" value="1"/>
</dbReference>
<evidence type="ECO:0000256" key="9">
    <source>
        <dbReference type="ARBA" id="ARBA00041815"/>
    </source>
</evidence>
<feature type="region of interest" description="Disordered" evidence="19">
    <location>
        <begin position="372"/>
        <end position="407"/>
    </location>
</feature>
<feature type="compositionally biased region" description="Polar residues" evidence="19">
    <location>
        <begin position="373"/>
        <end position="382"/>
    </location>
</feature>
<dbReference type="Gene3D" id="3.40.190.80">
    <property type="match status" value="1"/>
</dbReference>
<comment type="catalytic activity">
    <reaction evidence="14">
        <text>3'-phosphoadenylyl sulfate + H2O = adenosine 5'-phosphosulfate + phosphate</text>
        <dbReference type="Rhea" id="RHEA:77639"/>
        <dbReference type="ChEBI" id="CHEBI:15377"/>
        <dbReference type="ChEBI" id="CHEBI:43474"/>
        <dbReference type="ChEBI" id="CHEBI:58243"/>
        <dbReference type="ChEBI" id="CHEBI:58339"/>
        <dbReference type="EC" id="3.1.3.7"/>
    </reaction>
    <physiologicalReaction direction="left-to-right" evidence="14">
        <dbReference type="Rhea" id="RHEA:77640"/>
    </physiologicalReaction>
</comment>
<reference evidence="20" key="1">
    <citation type="submission" date="2022-08" db="UniProtKB">
        <authorList>
            <consortium name="EnsemblMetazoa"/>
        </authorList>
    </citation>
    <scope>IDENTIFICATION</scope>
    <source>
        <strain evidence="20">05x7-T-G4-1.051#20</strain>
    </source>
</reference>
<evidence type="ECO:0000256" key="19">
    <source>
        <dbReference type="SAM" id="MobiDB-lite"/>
    </source>
</evidence>
<dbReference type="EnsemblMetazoa" id="G11763.1">
    <property type="protein sequence ID" value="G11763.1:cds"/>
    <property type="gene ID" value="G11763"/>
</dbReference>
<evidence type="ECO:0000313" key="21">
    <source>
        <dbReference type="Proteomes" id="UP000005408"/>
    </source>
</evidence>